<keyword evidence="4" id="KW-1185">Reference proteome</keyword>
<feature type="region of interest" description="Disordered" evidence="1">
    <location>
        <begin position="25"/>
        <end position="47"/>
    </location>
</feature>
<evidence type="ECO:0000313" key="3">
    <source>
        <dbReference type="EMBL" id="TDR87173.1"/>
    </source>
</evidence>
<gene>
    <name evidence="3" type="ORF">EV668_4253</name>
</gene>
<dbReference type="OrthoDB" id="7165597at2"/>
<proteinExistence type="predicted"/>
<protein>
    <submittedName>
        <fullName evidence="3">DNA-nicking Smr family endonuclease</fullName>
    </submittedName>
</protein>
<name>A0A4R7BPV3_9HYPH</name>
<feature type="domain" description="Smr" evidence="2">
    <location>
        <begin position="89"/>
        <end position="173"/>
    </location>
</feature>
<dbReference type="Gene3D" id="3.30.1370.110">
    <property type="match status" value="1"/>
</dbReference>
<organism evidence="3 4">
    <name type="scientific">Enterovirga rhinocerotis</name>
    <dbReference type="NCBI Taxonomy" id="1339210"/>
    <lineage>
        <taxon>Bacteria</taxon>
        <taxon>Pseudomonadati</taxon>
        <taxon>Pseudomonadota</taxon>
        <taxon>Alphaproteobacteria</taxon>
        <taxon>Hyphomicrobiales</taxon>
        <taxon>Methylobacteriaceae</taxon>
        <taxon>Enterovirga</taxon>
    </lineage>
</organism>
<dbReference type="PROSITE" id="PS50828">
    <property type="entry name" value="SMR"/>
    <property type="match status" value="1"/>
</dbReference>
<dbReference type="Proteomes" id="UP000295122">
    <property type="component" value="Unassembled WGS sequence"/>
</dbReference>
<sequence length="177" mass="19098">MRRRRSLSDEENRLWADVARSVLPLPGRARPAPAKPAAEPPAATEVPSRKVVPIAAVPPPPKAAPPLAPLERRMVRALARGQTRAEGTLDLHGLTQAEAHQRLLGFLRRGQAAGHGLVLVVTGRGRDGQEGRGVLRRMVPLWLGAPDLRGLVLGFQEAGTRQGGAGALYVRLRRLRT</sequence>
<dbReference type="Pfam" id="PF01713">
    <property type="entry name" value="Smr"/>
    <property type="match status" value="1"/>
</dbReference>
<dbReference type="RefSeq" id="WP_133773866.1">
    <property type="nucleotide sequence ID" value="NZ_SNZR01000016.1"/>
</dbReference>
<dbReference type="PANTHER" id="PTHR35562">
    <property type="entry name" value="DNA ENDONUCLEASE SMRA-RELATED"/>
    <property type="match status" value="1"/>
</dbReference>
<dbReference type="EMBL" id="SNZR01000016">
    <property type="protein sequence ID" value="TDR87173.1"/>
    <property type="molecule type" value="Genomic_DNA"/>
</dbReference>
<dbReference type="SMART" id="SM00463">
    <property type="entry name" value="SMR"/>
    <property type="match status" value="1"/>
</dbReference>
<dbReference type="InterPro" id="IPR036063">
    <property type="entry name" value="Smr_dom_sf"/>
</dbReference>
<dbReference type="SUPFAM" id="SSF160443">
    <property type="entry name" value="SMR domain-like"/>
    <property type="match status" value="1"/>
</dbReference>
<keyword evidence="3" id="KW-0378">Hydrolase</keyword>
<evidence type="ECO:0000256" key="1">
    <source>
        <dbReference type="SAM" id="MobiDB-lite"/>
    </source>
</evidence>
<evidence type="ECO:0000313" key="4">
    <source>
        <dbReference type="Proteomes" id="UP000295122"/>
    </source>
</evidence>
<feature type="compositionally biased region" description="Low complexity" evidence="1">
    <location>
        <begin position="25"/>
        <end position="43"/>
    </location>
</feature>
<comment type="caution">
    <text evidence="3">The sequence shown here is derived from an EMBL/GenBank/DDBJ whole genome shotgun (WGS) entry which is preliminary data.</text>
</comment>
<keyword evidence="3" id="KW-0540">Nuclease</keyword>
<accession>A0A4R7BPV3</accession>
<reference evidence="3 4" key="1">
    <citation type="submission" date="2019-03" db="EMBL/GenBank/DDBJ databases">
        <title>Genomic Encyclopedia of Type Strains, Phase IV (KMG-IV): sequencing the most valuable type-strain genomes for metagenomic binning, comparative biology and taxonomic classification.</title>
        <authorList>
            <person name="Goeker M."/>
        </authorList>
    </citation>
    <scope>NUCLEOTIDE SEQUENCE [LARGE SCALE GENOMIC DNA]</scope>
    <source>
        <strain evidence="3 4">DSM 25903</strain>
    </source>
</reference>
<evidence type="ECO:0000259" key="2">
    <source>
        <dbReference type="PROSITE" id="PS50828"/>
    </source>
</evidence>
<keyword evidence="3" id="KW-0255">Endonuclease</keyword>
<dbReference type="InterPro" id="IPR002625">
    <property type="entry name" value="Smr_dom"/>
</dbReference>
<dbReference type="PANTHER" id="PTHR35562:SF2">
    <property type="entry name" value="DNA ENDONUCLEASE SMRA-RELATED"/>
    <property type="match status" value="1"/>
</dbReference>
<dbReference type="AlphaFoldDB" id="A0A4R7BPV3"/>
<dbReference type="GO" id="GO:0004519">
    <property type="term" value="F:endonuclease activity"/>
    <property type="evidence" value="ECO:0007669"/>
    <property type="project" value="UniProtKB-KW"/>
</dbReference>